<evidence type="ECO:0000313" key="2">
    <source>
        <dbReference type="Proteomes" id="UP000185829"/>
    </source>
</evidence>
<name>A0A9X8WHA2_9BACI</name>
<reference evidence="1 2" key="1">
    <citation type="submission" date="2017-01" db="EMBL/GenBank/DDBJ databases">
        <authorList>
            <person name="Varghese N."/>
            <person name="Submissions S."/>
        </authorList>
    </citation>
    <scope>NUCLEOTIDE SEQUENCE [LARGE SCALE GENOMIC DNA]</scope>
    <source>
        <strain evidence="1 2">RUG2-6</strain>
    </source>
</reference>
<dbReference type="AlphaFoldDB" id="A0A9X8WHA2"/>
<proteinExistence type="predicted"/>
<gene>
    <name evidence="1" type="ORF">SAMN05878482_101423</name>
</gene>
<protein>
    <submittedName>
        <fullName evidence="1">Uncharacterized protein</fullName>
    </submittedName>
</protein>
<dbReference type="Proteomes" id="UP000185829">
    <property type="component" value="Unassembled WGS sequence"/>
</dbReference>
<dbReference type="EMBL" id="FTMX01000001">
    <property type="protein sequence ID" value="SIQ12680.1"/>
    <property type="molecule type" value="Genomic_DNA"/>
</dbReference>
<comment type="caution">
    <text evidence="1">The sequence shown here is derived from an EMBL/GenBank/DDBJ whole genome shotgun (WGS) entry which is preliminary data.</text>
</comment>
<organism evidence="1 2">
    <name type="scientific">Peribacillus simplex</name>
    <dbReference type="NCBI Taxonomy" id="1478"/>
    <lineage>
        <taxon>Bacteria</taxon>
        <taxon>Bacillati</taxon>
        <taxon>Bacillota</taxon>
        <taxon>Bacilli</taxon>
        <taxon>Bacillales</taxon>
        <taxon>Bacillaceae</taxon>
        <taxon>Peribacillus</taxon>
    </lineage>
</organism>
<evidence type="ECO:0000313" key="1">
    <source>
        <dbReference type="EMBL" id="SIQ12680.1"/>
    </source>
</evidence>
<accession>A0A9X8WHA2</accession>
<sequence>MVTFMDAFLGDYMETGCRANPTACFSSRKRVILLPLLQLYPCLALYH</sequence>